<dbReference type="PROSITE" id="PS51318">
    <property type="entry name" value="TAT"/>
    <property type="match status" value="1"/>
</dbReference>
<dbReference type="PROSITE" id="PS51257">
    <property type="entry name" value="PROKAR_LIPOPROTEIN"/>
    <property type="match status" value="1"/>
</dbReference>
<evidence type="ECO:0000313" key="2">
    <source>
        <dbReference type="EMBL" id="MWG34495.1"/>
    </source>
</evidence>
<gene>
    <name evidence="2" type="ORF">GQS65_08335</name>
</gene>
<reference evidence="2 3" key="1">
    <citation type="submission" date="2019-12" db="EMBL/GenBank/DDBJ databases">
        <title>Halocatena pleomorpha gen. nov. sp. nov., an extremely halophilic archaeon of family Halobacteriaceae isolated from saltpan soil.</title>
        <authorList>
            <person name="Pal Y."/>
            <person name="Verma A."/>
            <person name="Krishnamurthi S."/>
            <person name="Kumar P."/>
        </authorList>
    </citation>
    <scope>NUCLEOTIDE SEQUENCE [LARGE SCALE GENOMIC DNA]</scope>
    <source>
        <strain evidence="2 3">JCM 16495</strain>
    </source>
</reference>
<protein>
    <submittedName>
        <fullName evidence="2">Uncharacterized protein</fullName>
    </submittedName>
</protein>
<dbReference type="OrthoDB" id="205286at2157"/>
<dbReference type="Proteomes" id="UP000451471">
    <property type="component" value="Unassembled WGS sequence"/>
</dbReference>
<dbReference type="InterPro" id="IPR045396">
    <property type="entry name" value="DUF6517"/>
</dbReference>
<proteinExistence type="predicted"/>
<sequence length="225" mass="24079">MDGPTRDVRLDRRRLLAGVGATGVTALAGCLGVLTGDEPARFGASAATVPDSTLAATGYGHHRTSESPVTRTYEVAGQSRDVEATNVVAEYERAVEIPLVGRFRAAVFAALSTPQVAVLGETFNPVGEMSTDELLAMVQERYEALRDLRRESERRVTVLGEETRATRYAGTALLLGGDVRVEIFLTITEAVAAGGDFVLGIGAYPRVLDDRDEVTAMLESIRHEG</sequence>
<keyword evidence="1" id="KW-0472">Membrane</keyword>
<dbReference type="RefSeq" id="WP_158204172.1">
    <property type="nucleotide sequence ID" value="NZ_WSZK01000015.1"/>
</dbReference>
<dbReference type="InterPro" id="IPR006311">
    <property type="entry name" value="TAT_signal"/>
</dbReference>
<dbReference type="EMBL" id="WSZK01000015">
    <property type="protein sequence ID" value="MWG34495.1"/>
    <property type="molecule type" value="Genomic_DNA"/>
</dbReference>
<name>A0A6B0GQU2_9EURY</name>
<keyword evidence="3" id="KW-1185">Reference proteome</keyword>
<dbReference type="Pfam" id="PF20127">
    <property type="entry name" value="DUF6517"/>
    <property type="match status" value="1"/>
</dbReference>
<evidence type="ECO:0000256" key="1">
    <source>
        <dbReference type="SAM" id="Phobius"/>
    </source>
</evidence>
<evidence type="ECO:0000313" key="3">
    <source>
        <dbReference type="Proteomes" id="UP000451471"/>
    </source>
</evidence>
<organism evidence="2 3">
    <name type="scientific">Halomarina oriensis</name>
    <dbReference type="NCBI Taxonomy" id="671145"/>
    <lineage>
        <taxon>Archaea</taxon>
        <taxon>Methanobacteriati</taxon>
        <taxon>Methanobacteriota</taxon>
        <taxon>Stenosarchaea group</taxon>
        <taxon>Halobacteria</taxon>
        <taxon>Halobacteriales</taxon>
        <taxon>Natronomonadaceae</taxon>
        <taxon>Halomarina</taxon>
    </lineage>
</organism>
<accession>A0A6B0GQU2</accession>
<comment type="caution">
    <text evidence="2">The sequence shown here is derived from an EMBL/GenBank/DDBJ whole genome shotgun (WGS) entry which is preliminary data.</text>
</comment>
<dbReference type="AlphaFoldDB" id="A0A6B0GQU2"/>
<feature type="transmembrane region" description="Helical" evidence="1">
    <location>
        <begin position="15"/>
        <end position="34"/>
    </location>
</feature>
<keyword evidence="1" id="KW-0812">Transmembrane</keyword>
<keyword evidence="1" id="KW-1133">Transmembrane helix</keyword>